<dbReference type="eggNOG" id="COG1475">
    <property type="taxonomic scope" value="Bacteria"/>
</dbReference>
<organism evidence="2 3">
    <name type="scientific">Novosphingobium pentaromativorans US6-1</name>
    <dbReference type="NCBI Taxonomy" id="1088721"/>
    <lineage>
        <taxon>Bacteria</taxon>
        <taxon>Pseudomonadati</taxon>
        <taxon>Pseudomonadota</taxon>
        <taxon>Alphaproteobacteria</taxon>
        <taxon>Sphingomonadales</taxon>
        <taxon>Sphingomonadaceae</taxon>
        <taxon>Novosphingobium</taxon>
    </lineage>
</organism>
<keyword evidence="3" id="KW-1185">Reference proteome</keyword>
<dbReference type="STRING" id="1088721.JI59_07560"/>
<reference evidence="2 3" key="1">
    <citation type="journal article" date="2012" name="J. Bacteriol.">
        <title>Genome sequence of benzo(a)pyrene-degrading bacterium Novosphingobium pentaromativorans US6-1.</title>
        <authorList>
            <person name="Luo Y.R."/>
            <person name="Kang S.G."/>
            <person name="Kim S.J."/>
            <person name="Kim M.R."/>
            <person name="Li N."/>
            <person name="Lee J.H."/>
            <person name="Kwon K.K."/>
        </authorList>
    </citation>
    <scope>NUCLEOTIDE SEQUENCE [LARGE SCALE GENOMIC DNA]</scope>
    <source>
        <strain evidence="2 3">US6-1</strain>
    </source>
</reference>
<protein>
    <submittedName>
        <fullName evidence="2">Putative DNA-binding protein</fullName>
    </submittedName>
</protein>
<name>G6EDT3_9SPHN</name>
<dbReference type="AlphaFoldDB" id="G6EDT3"/>
<dbReference type="PATRIC" id="fig|1088721.3.peg.2474"/>
<comment type="caution">
    <text evidence="2">The sequence shown here is derived from an EMBL/GenBank/DDBJ whole genome shotgun (WGS) entry which is preliminary data.</text>
</comment>
<dbReference type="GO" id="GO:0003677">
    <property type="term" value="F:DNA binding"/>
    <property type="evidence" value="ECO:0007669"/>
    <property type="project" value="UniProtKB-KW"/>
</dbReference>
<accession>G6EDT3</accession>
<gene>
    <name evidence="2" type="ORF">NSU_2503</name>
</gene>
<evidence type="ECO:0000313" key="2">
    <source>
        <dbReference type="EMBL" id="EHJ60570.1"/>
    </source>
</evidence>
<dbReference type="EMBL" id="AGFM01000037">
    <property type="protein sequence ID" value="EHJ60570.1"/>
    <property type="molecule type" value="Genomic_DNA"/>
</dbReference>
<sequence length="92" mass="9738">MAKARTIEALDAAGGPELVSRYAASKKAELASAAERIFSGNFIGEAEVKELAQAWVPPMMRFAGSEEGELADHEGDEAVNAEETEEIAEQAA</sequence>
<keyword evidence="2" id="KW-0238">DNA-binding</keyword>
<proteinExistence type="predicted"/>
<evidence type="ECO:0000313" key="3">
    <source>
        <dbReference type="Proteomes" id="UP000004030"/>
    </source>
</evidence>
<dbReference type="Proteomes" id="UP000004030">
    <property type="component" value="Unassembled WGS sequence"/>
</dbReference>
<feature type="region of interest" description="Disordered" evidence="1">
    <location>
        <begin position="67"/>
        <end position="92"/>
    </location>
</feature>
<evidence type="ECO:0000256" key="1">
    <source>
        <dbReference type="SAM" id="MobiDB-lite"/>
    </source>
</evidence>